<dbReference type="InterPro" id="IPR032566">
    <property type="entry name" value="Znf-C2HE"/>
</dbReference>
<evidence type="ECO:0000256" key="2">
    <source>
        <dbReference type="ARBA" id="ARBA00022723"/>
    </source>
</evidence>
<dbReference type="GO" id="GO:0033699">
    <property type="term" value="F:DNA 5'-adenosine monophosphate hydrolase activity"/>
    <property type="evidence" value="ECO:0007669"/>
    <property type="project" value="TreeGrafter"/>
</dbReference>
<evidence type="ECO:0000256" key="9">
    <source>
        <dbReference type="SAM" id="MobiDB-lite"/>
    </source>
</evidence>
<keyword evidence="7" id="KW-0539">Nucleus</keyword>
<dbReference type="AlphaFoldDB" id="A0A653CSN7"/>
<gene>
    <name evidence="11" type="ORF">CALMAC_LOCUS11542</name>
</gene>
<organism evidence="11 12">
    <name type="scientific">Callosobruchus maculatus</name>
    <name type="common">Southern cowpea weevil</name>
    <name type="synonym">Pulse bruchid</name>
    <dbReference type="NCBI Taxonomy" id="64391"/>
    <lineage>
        <taxon>Eukaryota</taxon>
        <taxon>Metazoa</taxon>
        <taxon>Ecdysozoa</taxon>
        <taxon>Arthropoda</taxon>
        <taxon>Hexapoda</taxon>
        <taxon>Insecta</taxon>
        <taxon>Pterygota</taxon>
        <taxon>Neoptera</taxon>
        <taxon>Endopterygota</taxon>
        <taxon>Coleoptera</taxon>
        <taxon>Polyphaga</taxon>
        <taxon>Cucujiformia</taxon>
        <taxon>Chrysomeloidea</taxon>
        <taxon>Chrysomelidae</taxon>
        <taxon>Bruchinae</taxon>
        <taxon>Bruchini</taxon>
        <taxon>Callosobruchus</taxon>
    </lineage>
</organism>
<evidence type="ECO:0000313" key="11">
    <source>
        <dbReference type="EMBL" id="VEN50945.1"/>
    </source>
</evidence>
<dbReference type="Proteomes" id="UP000410492">
    <property type="component" value="Unassembled WGS sequence"/>
</dbReference>
<evidence type="ECO:0000256" key="4">
    <source>
        <dbReference type="ARBA" id="ARBA00022833"/>
    </source>
</evidence>
<keyword evidence="4" id="KW-0862">Zinc</keyword>
<evidence type="ECO:0000256" key="6">
    <source>
        <dbReference type="ARBA" id="ARBA00023204"/>
    </source>
</evidence>
<dbReference type="EMBL" id="CAACVG010008747">
    <property type="protein sequence ID" value="VEN50945.1"/>
    <property type="molecule type" value="Genomic_DNA"/>
</dbReference>
<accession>A0A653CSN7</accession>
<dbReference type="PROSITE" id="PS51084">
    <property type="entry name" value="HIT_2"/>
    <property type="match status" value="1"/>
</dbReference>
<keyword evidence="3" id="KW-0227">DNA damage</keyword>
<dbReference type="InterPro" id="IPR036265">
    <property type="entry name" value="HIT-like_sf"/>
</dbReference>
<dbReference type="GO" id="GO:0000012">
    <property type="term" value="P:single strand break repair"/>
    <property type="evidence" value="ECO:0007669"/>
    <property type="project" value="TreeGrafter"/>
</dbReference>
<evidence type="ECO:0000256" key="8">
    <source>
        <dbReference type="PROSITE-ProRule" id="PRU00464"/>
    </source>
</evidence>
<evidence type="ECO:0000256" key="3">
    <source>
        <dbReference type="ARBA" id="ARBA00022763"/>
    </source>
</evidence>
<dbReference type="GO" id="GO:0030983">
    <property type="term" value="F:mismatched DNA binding"/>
    <property type="evidence" value="ECO:0007669"/>
    <property type="project" value="TreeGrafter"/>
</dbReference>
<evidence type="ECO:0000259" key="10">
    <source>
        <dbReference type="PROSITE" id="PS51084"/>
    </source>
</evidence>
<dbReference type="OrthoDB" id="3512845at2759"/>
<keyword evidence="6" id="KW-0234">DNA repair</keyword>
<dbReference type="Pfam" id="PF11969">
    <property type="entry name" value="DcpS_C"/>
    <property type="match status" value="1"/>
</dbReference>
<dbReference type="GO" id="GO:0046872">
    <property type="term" value="F:metal ion binding"/>
    <property type="evidence" value="ECO:0007669"/>
    <property type="project" value="UniProtKB-KW"/>
</dbReference>
<dbReference type="Gene3D" id="3.30.428.10">
    <property type="entry name" value="HIT-like"/>
    <property type="match status" value="1"/>
</dbReference>
<keyword evidence="2" id="KW-0479">Metal-binding</keyword>
<dbReference type="GO" id="GO:0003725">
    <property type="term" value="F:double-stranded RNA binding"/>
    <property type="evidence" value="ECO:0007669"/>
    <property type="project" value="TreeGrafter"/>
</dbReference>
<sequence length="212" mass="24214">MLKLTGEIRTKLVLEMTTKRKSTGESPGGPPKKPNTAGHWSGGLVAAMEDPKLVVSSDDLVTVIRDAYPKAKYHYLVLPKENISSIKSATQDHLDLLKHMDKVGRELMTSEDTFKIGYHAEPSMQRLHLHVISDDMNSPCVKTKKHWNSFNTEFFIDSKVIIEQLERKGKIKLPSKDKCKEYMERPLKCHKCDYIPKHMPDLKIHILKHVTS</sequence>
<name>A0A653CSN7_CALMS</name>
<comment type="subcellular location">
    <subcellularLocation>
        <location evidence="1">Nucleus</location>
    </subcellularLocation>
</comment>
<dbReference type="PANTHER" id="PTHR12486:SF4">
    <property type="entry name" value="APRATAXIN"/>
    <property type="match status" value="1"/>
</dbReference>
<evidence type="ECO:0000313" key="12">
    <source>
        <dbReference type="Proteomes" id="UP000410492"/>
    </source>
</evidence>
<dbReference type="SUPFAM" id="SSF54197">
    <property type="entry name" value="HIT-like"/>
    <property type="match status" value="1"/>
</dbReference>
<dbReference type="FunFam" id="3.30.428.10:FF:000004">
    <property type="entry name" value="aprataxin isoform X2"/>
    <property type="match status" value="1"/>
</dbReference>
<evidence type="ECO:0000256" key="5">
    <source>
        <dbReference type="ARBA" id="ARBA00023125"/>
    </source>
</evidence>
<dbReference type="GO" id="GO:0005634">
    <property type="term" value="C:nucleus"/>
    <property type="evidence" value="ECO:0007669"/>
    <property type="project" value="UniProtKB-SubCell"/>
</dbReference>
<dbReference type="InterPro" id="IPR011146">
    <property type="entry name" value="HIT-like"/>
</dbReference>
<evidence type="ECO:0000256" key="1">
    <source>
        <dbReference type="ARBA" id="ARBA00004123"/>
    </source>
</evidence>
<protein>
    <recommendedName>
        <fullName evidence="10">HIT domain-containing protein</fullName>
    </recommendedName>
</protein>
<feature type="domain" description="HIT" evidence="10">
    <location>
        <begin position="41"/>
        <end position="141"/>
    </location>
</feature>
<reference evidence="11 12" key="1">
    <citation type="submission" date="2019-01" db="EMBL/GenBank/DDBJ databases">
        <authorList>
            <person name="Sayadi A."/>
        </authorList>
    </citation>
    <scope>NUCLEOTIDE SEQUENCE [LARGE SCALE GENOMIC DNA]</scope>
</reference>
<proteinExistence type="predicted"/>
<dbReference type="GO" id="GO:0003697">
    <property type="term" value="F:single-stranded DNA binding"/>
    <property type="evidence" value="ECO:0007669"/>
    <property type="project" value="TreeGrafter"/>
</dbReference>
<keyword evidence="12" id="KW-1185">Reference proteome</keyword>
<comment type="caution">
    <text evidence="8">Lacks conserved residue(s) required for the propagation of feature annotation.</text>
</comment>
<evidence type="ECO:0000256" key="7">
    <source>
        <dbReference type="ARBA" id="ARBA00023242"/>
    </source>
</evidence>
<dbReference type="Pfam" id="PF16278">
    <property type="entry name" value="zf-C2HE"/>
    <property type="match status" value="1"/>
</dbReference>
<dbReference type="GO" id="GO:1990165">
    <property type="term" value="F:single-strand break-containing DNA binding"/>
    <property type="evidence" value="ECO:0007669"/>
    <property type="project" value="TreeGrafter"/>
</dbReference>
<dbReference type="PANTHER" id="PTHR12486">
    <property type="entry name" value="APRATAXIN-RELATED"/>
    <property type="match status" value="1"/>
</dbReference>
<feature type="region of interest" description="Disordered" evidence="9">
    <location>
        <begin position="15"/>
        <end position="40"/>
    </location>
</feature>
<keyword evidence="5" id="KW-0238">DNA-binding</keyword>